<dbReference type="Gene3D" id="3.40.525.10">
    <property type="entry name" value="CRAL-TRIO lipid binding domain"/>
    <property type="match status" value="1"/>
</dbReference>
<dbReference type="EMBL" id="JALJOV010001242">
    <property type="protein sequence ID" value="KAK9851370.1"/>
    <property type="molecule type" value="Genomic_DNA"/>
</dbReference>
<feature type="non-terminal residue" evidence="3">
    <location>
        <position position="415"/>
    </location>
</feature>
<dbReference type="InterPro" id="IPR052578">
    <property type="entry name" value="PI_Transfer_CRAL-TRIO"/>
</dbReference>
<comment type="caution">
    <text evidence="3">The sequence shown here is derived from an EMBL/GenBank/DDBJ whole genome shotgun (WGS) entry which is preliminary data.</text>
</comment>
<organism evidence="3 4">
    <name type="scientific">Apatococcus fuscideae</name>
    <dbReference type="NCBI Taxonomy" id="2026836"/>
    <lineage>
        <taxon>Eukaryota</taxon>
        <taxon>Viridiplantae</taxon>
        <taxon>Chlorophyta</taxon>
        <taxon>core chlorophytes</taxon>
        <taxon>Trebouxiophyceae</taxon>
        <taxon>Chlorellales</taxon>
        <taxon>Chlorellaceae</taxon>
        <taxon>Apatococcus</taxon>
    </lineage>
</organism>
<evidence type="ECO:0000256" key="1">
    <source>
        <dbReference type="SAM" id="MobiDB-lite"/>
    </source>
</evidence>
<dbReference type="InterPro" id="IPR036865">
    <property type="entry name" value="CRAL-TRIO_dom_sf"/>
</dbReference>
<feature type="compositionally biased region" description="Low complexity" evidence="1">
    <location>
        <begin position="401"/>
        <end position="415"/>
    </location>
</feature>
<feature type="region of interest" description="Disordered" evidence="1">
    <location>
        <begin position="296"/>
        <end position="322"/>
    </location>
</feature>
<dbReference type="PANTHER" id="PTHR45824">
    <property type="entry name" value="GH16843P"/>
    <property type="match status" value="1"/>
</dbReference>
<accession>A0AAW1SP96</accession>
<feature type="region of interest" description="Disordered" evidence="1">
    <location>
        <begin position="335"/>
        <end position="415"/>
    </location>
</feature>
<evidence type="ECO:0000313" key="4">
    <source>
        <dbReference type="Proteomes" id="UP001485043"/>
    </source>
</evidence>
<dbReference type="Proteomes" id="UP001485043">
    <property type="component" value="Unassembled WGS sequence"/>
</dbReference>
<proteinExistence type="predicted"/>
<evidence type="ECO:0000313" key="3">
    <source>
        <dbReference type="EMBL" id="KAK9851370.1"/>
    </source>
</evidence>
<dbReference type="CDD" id="cd00170">
    <property type="entry name" value="SEC14"/>
    <property type="match status" value="1"/>
</dbReference>
<reference evidence="3 4" key="1">
    <citation type="journal article" date="2024" name="Nat. Commun.">
        <title>Phylogenomics reveals the evolutionary origins of lichenization in chlorophyte algae.</title>
        <authorList>
            <person name="Puginier C."/>
            <person name="Libourel C."/>
            <person name="Otte J."/>
            <person name="Skaloud P."/>
            <person name="Haon M."/>
            <person name="Grisel S."/>
            <person name="Petersen M."/>
            <person name="Berrin J.G."/>
            <person name="Delaux P.M."/>
            <person name="Dal Grande F."/>
            <person name="Keller J."/>
        </authorList>
    </citation>
    <scope>NUCLEOTIDE SEQUENCE [LARGE SCALE GENOMIC DNA]</scope>
    <source>
        <strain evidence="3 4">SAG 2523</strain>
    </source>
</reference>
<dbReference type="InterPro" id="IPR001251">
    <property type="entry name" value="CRAL-TRIO_dom"/>
</dbReference>
<dbReference type="InterPro" id="IPR036273">
    <property type="entry name" value="CRAL/TRIO_N_dom_sf"/>
</dbReference>
<dbReference type="GO" id="GO:0008526">
    <property type="term" value="F:phosphatidylinositol transfer activity"/>
    <property type="evidence" value="ECO:0007669"/>
    <property type="project" value="TreeGrafter"/>
</dbReference>
<dbReference type="SUPFAM" id="SSF52087">
    <property type="entry name" value="CRAL/TRIO domain"/>
    <property type="match status" value="1"/>
</dbReference>
<dbReference type="AlphaFoldDB" id="A0AAW1SP96"/>
<sequence>MMQQRRDQVKSGDVSWVRQQLSPEDSADCPDAQINRFIRAANFSREQALKRLQDTLAWRHEQQPAKIVCQRCRDRDDPHYMHVCGFDKEGRPILYSVFNLAENRGIEENRKHMLSTFEQAIKMMGPGVEQWVWFADFKGFGWQDCDPRLAQIFLDVSAKHYPERLGLFLIIDPPRIFRGLWRMLQPYIDPATKKKVAVLPYDFNKGNASMAFQLFNANFDKETTAWLMTEMKENRERKIAQRKSYTYQDLVKAQYPLQPGVHDNRGTRELVECISSNPRILHPMVDVPAAKAAAGLRPSLDPQQKPSVVSEAMDGKAKQGNGYQHVHAEAVPTTQMGANSPSYSLQQSHQPTLSPAPAQQPSNHHPMSHGMQQQQIGAQQDPPAGMRISQMSHAPMPPPQQQQQQQQQQQAQDHP</sequence>
<feature type="domain" description="CRAL-TRIO" evidence="2">
    <location>
        <begin position="85"/>
        <end position="230"/>
    </location>
</feature>
<name>A0AAW1SP96_9CHLO</name>
<dbReference type="Pfam" id="PF00650">
    <property type="entry name" value="CRAL_TRIO"/>
    <property type="match status" value="1"/>
</dbReference>
<dbReference type="PANTHER" id="PTHR45824:SF29">
    <property type="entry name" value="GH16843P"/>
    <property type="match status" value="1"/>
</dbReference>
<gene>
    <name evidence="3" type="ORF">WJX84_005144</name>
</gene>
<protein>
    <recommendedName>
        <fullName evidence="2">CRAL-TRIO domain-containing protein</fullName>
    </recommendedName>
</protein>
<evidence type="ECO:0000259" key="2">
    <source>
        <dbReference type="PROSITE" id="PS50191"/>
    </source>
</evidence>
<keyword evidence="4" id="KW-1185">Reference proteome</keyword>
<dbReference type="SUPFAM" id="SSF46938">
    <property type="entry name" value="CRAL/TRIO N-terminal domain"/>
    <property type="match status" value="1"/>
</dbReference>
<feature type="compositionally biased region" description="Polar residues" evidence="1">
    <location>
        <begin position="335"/>
        <end position="365"/>
    </location>
</feature>
<dbReference type="PROSITE" id="PS50191">
    <property type="entry name" value="CRAL_TRIO"/>
    <property type="match status" value="1"/>
</dbReference>
<dbReference type="SMART" id="SM00516">
    <property type="entry name" value="SEC14"/>
    <property type="match status" value="1"/>
</dbReference>